<organism evidence="2 3">
    <name type="scientific">Anditalea andensis</name>
    <dbReference type="NCBI Taxonomy" id="1048983"/>
    <lineage>
        <taxon>Bacteria</taxon>
        <taxon>Pseudomonadati</taxon>
        <taxon>Bacteroidota</taxon>
        <taxon>Cytophagia</taxon>
        <taxon>Cytophagales</taxon>
        <taxon>Cytophagaceae</taxon>
        <taxon>Anditalea</taxon>
    </lineage>
</organism>
<dbReference type="eggNOG" id="COG3385">
    <property type="taxonomic scope" value="Bacteria"/>
</dbReference>
<dbReference type="AlphaFoldDB" id="A0A074LDF0"/>
<dbReference type="GO" id="GO:0003677">
    <property type="term" value="F:DNA binding"/>
    <property type="evidence" value="ECO:0007669"/>
    <property type="project" value="InterPro"/>
</dbReference>
<reference evidence="2 3" key="1">
    <citation type="submission" date="2014-04" db="EMBL/GenBank/DDBJ databases">
        <title>Characterization and application of a salt tolerant electro-active bacterium.</title>
        <authorList>
            <person name="Yang L."/>
            <person name="Wei S."/>
            <person name="Tay Q.X.M."/>
        </authorList>
    </citation>
    <scope>NUCLEOTIDE SEQUENCE [LARGE SCALE GENOMIC DNA]</scope>
    <source>
        <strain evidence="2 3">LY1</strain>
    </source>
</reference>
<evidence type="ECO:0000259" key="1">
    <source>
        <dbReference type="Pfam" id="PF01609"/>
    </source>
</evidence>
<keyword evidence="3" id="KW-1185">Reference proteome</keyword>
<dbReference type="GO" id="GO:0006313">
    <property type="term" value="P:DNA transposition"/>
    <property type="evidence" value="ECO:0007669"/>
    <property type="project" value="InterPro"/>
</dbReference>
<dbReference type="Pfam" id="PF01609">
    <property type="entry name" value="DDE_Tnp_1"/>
    <property type="match status" value="1"/>
</dbReference>
<name>A0A074LDF0_9BACT</name>
<accession>A0A074LDF0</accession>
<dbReference type="InterPro" id="IPR002559">
    <property type="entry name" value="Transposase_11"/>
</dbReference>
<sequence>MKKKLTSPEFIERHRVRPTDFTRERSLPFHKVFLVLINFLTKSLQADLDNIFKVLLNKEIPVNEVTKSAFCLARKKLGHEAFLELDKDQIETFYQTGHNRWNGFRLIGVDGSTARLPVSKEIQTEYGVHDTSETGTPLTYARLSQAYDLLNNLTLDAILSTYDDNEHNLALRHTAVFKPDDLVICDRNYAPFWMFALLNSKNVDFCFRLKVGSWKTASSLTDSGEQQTIAEIYPSKQSSKKCLELGISKAPLKLRFICITLITGEKEVLITSLTDLEKYPYSLFSRLYQLRWQVEESYKTIKSRLEMENFSGKSCLSIKQDFHAKIFSCNLTAILVGGAEELAEKKCENRKKPYKINFTQALNRMKNSIVLLLYREKETAGIYLDELVLLFSANLEPIRKERNFQRNFRKSKRIYPMPYKNSF</sequence>
<dbReference type="GO" id="GO:0004803">
    <property type="term" value="F:transposase activity"/>
    <property type="evidence" value="ECO:0007669"/>
    <property type="project" value="InterPro"/>
</dbReference>
<dbReference type="EMBL" id="JMIH01000039">
    <property type="protein sequence ID" value="KEO71817.1"/>
    <property type="molecule type" value="Genomic_DNA"/>
</dbReference>
<evidence type="ECO:0000313" key="3">
    <source>
        <dbReference type="Proteomes" id="UP000027821"/>
    </source>
</evidence>
<evidence type="ECO:0000313" key="2">
    <source>
        <dbReference type="EMBL" id="KEO71817.1"/>
    </source>
</evidence>
<protein>
    <recommendedName>
        <fullName evidence="1">Transposase IS4-like domain-containing protein</fullName>
    </recommendedName>
</protein>
<dbReference type="PANTHER" id="PTHR37529:SF1">
    <property type="entry name" value="TRANSPOSASE INSG FOR INSERTION SEQUENCE ELEMENT IS4-RELATED"/>
    <property type="match status" value="1"/>
</dbReference>
<dbReference type="NCBIfam" id="NF033592">
    <property type="entry name" value="transpos_IS4_1"/>
    <property type="match status" value="1"/>
</dbReference>
<dbReference type="STRING" id="1048983.EL17_21795"/>
<dbReference type="RefSeq" id="WP_051720332.1">
    <property type="nucleotide sequence ID" value="NZ_JMIH01000039.1"/>
</dbReference>
<feature type="domain" description="Transposase IS4-like" evidence="1">
    <location>
        <begin position="109"/>
        <end position="330"/>
    </location>
</feature>
<dbReference type="Gene3D" id="3.90.350.10">
    <property type="entry name" value="Transposase Inhibitor Protein From Tn5, Chain A, domain 1"/>
    <property type="match status" value="1"/>
</dbReference>
<comment type="caution">
    <text evidence="2">The sequence shown here is derived from an EMBL/GenBank/DDBJ whole genome shotgun (WGS) entry which is preliminary data.</text>
</comment>
<dbReference type="InterPro" id="IPR012337">
    <property type="entry name" value="RNaseH-like_sf"/>
</dbReference>
<dbReference type="Proteomes" id="UP000027821">
    <property type="component" value="Unassembled WGS sequence"/>
</dbReference>
<proteinExistence type="predicted"/>
<dbReference type="InterPro" id="IPR047952">
    <property type="entry name" value="Transpos_IS4"/>
</dbReference>
<dbReference type="SUPFAM" id="SSF53098">
    <property type="entry name" value="Ribonuclease H-like"/>
    <property type="match status" value="1"/>
</dbReference>
<dbReference type="PANTHER" id="PTHR37529">
    <property type="entry name" value="TRANSPOSASE INSG FOR INSERTION SEQUENCE ELEMENT IS4-RELATED"/>
    <property type="match status" value="1"/>
</dbReference>
<gene>
    <name evidence="2" type="ORF">EL17_21795</name>
</gene>